<keyword evidence="4" id="KW-0547">Nucleotide-binding</keyword>
<dbReference type="GO" id="GO:0004674">
    <property type="term" value="F:protein serine/threonine kinase activity"/>
    <property type="evidence" value="ECO:0007669"/>
    <property type="project" value="UniProtKB-KW"/>
</dbReference>
<comment type="caution">
    <text evidence="10">The sequence shown here is derived from an EMBL/GenBank/DDBJ whole genome shotgun (WGS) entry which is preliminary data.</text>
</comment>
<reference evidence="10" key="1">
    <citation type="submission" date="2020-06" db="EMBL/GenBank/DDBJ databases">
        <title>WGS assembly of Ceratodon purpureus strain R40.</title>
        <authorList>
            <person name="Carey S.B."/>
            <person name="Jenkins J."/>
            <person name="Shu S."/>
            <person name="Lovell J.T."/>
            <person name="Sreedasyam A."/>
            <person name="Maumus F."/>
            <person name="Tiley G.P."/>
            <person name="Fernandez-Pozo N."/>
            <person name="Barry K."/>
            <person name="Chen C."/>
            <person name="Wang M."/>
            <person name="Lipzen A."/>
            <person name="Daum C."/>
            <person name="Saski C.A."/>
            <person name="Payton A.C."/>
            <person name="Mcbreen J.C."/>
            <person name="Conrad R.E."/>
            <person name="Kollar L.M."/>
            <person name="Olsson S."/>
            <person name="Huttunen S."/>
            <person name="Landis J.B."/>
            <person name="Wickett N.J."/>
            <person name="Johnson M.G."/>
            <person name="Rensing S.A."/>
            <person name="Grimwood J."/>
            <person name="Schmutz J."/>
            <person name="Mcdaniel S.F."/>
        </authorList>
    </citation>
    <scope>NUCLEOTIDE SEQUENCE</scope>
    <source>
        <strain evidence="10">R40</strain>
    </source>
</reference>
<dbReference type="InterPro" id="IPR008271">
    <property type="entry name" value="Ser/Thr_kinase_AS"/>
</dbReference>
<feature type="domain" description="Protein kinase" evidence="9">
    <location>
        <begin position="28"/>
        <end position="332"/>
    </location>
</feature>
<keyword evidence="11" id="KW-1185">Reference proteome</keyword>
<dbReference type="EMBL" id="CM026428">
    <property type="protein sequence ID" value="KAG0567465.1"/>
    <property type="molecule type" value="Genomic_DNA"/>
</dbReference>
<keyword evidence="2" id="KW-0723">Serine/threonine-protein kinase</keyword>
<dbReference type="Pfam" id="PF00069">
    <property type="entry name" value="Pkinase"/>
    <property type="match status" value="1"/>
</dbReference>
<evidence type="ECO:0000256" key="4">
    <source>
        <dbReference type="ARBA" id="ARBA00022741"/>
    </source>
</evidence>
<dbReference type="SMART" id="SM00220">
    <property type="entry name" value="S_TKc"/>
    <property type="match status" value="1"/>
</dbReference>
<comment type="catalytic activity">
    <reaction evidence="7">
        <text>L-threonyl-[protein] + ATP = O-phospho-L-threonyl-[protein] + ADP + H(+)</text>
        <dbReference type="Rhea" id="RHEA:46608"/>
        <dbReference type="Rhea" id="RHEA-COMP:11060"/>
        <dbReference type="Rhea" id="RHEA-COMP:11605"/>
        <dbReference type="ChEBI" id="CHEBI:15378"/>
        <dbReference type="ChEBI" id="CHEBI:30013"/>
        <dbReference type="ChEBI" id="CHEBI:30616"/>
        <dbReference type="ChEBI" id="CHEBI:61977"/>
        <dbReference type="ChEBI" id="CHEBI:456216"/>
        <dbReference type="EC" id="2.7.11.1"/>
    </reaction>
</comment>
<evidence type="ECO:0000256" key="3">
    <source>
        <dbReference type="ARBA" id="ARBA00022679"/>
    </source>
</evidence>
<dbReference type="GO" id="GO:0005737">
    <property type="term" value="C:cytoplasm"/>
    <property type="evidence" value="ECO:0007669"/>
    <property type="project" value="TreeGrafter"/>
</dbReference>
<dbReference type="Proteomes" id="UP000822688">
    <property type="component" value="Chromosome 7"/>
</dbReference>
<evidence type="ECO:0000256" key="7">
    <source>
        <dbReference type="ARBA" id="ARBA00047899"/>
    </source>
</evidence>
<dbReference type="PANTHER" id="PTHR45998:SF2">
    <property type="entry name" value="SERINE_THREONINE-PROTEIN KINASE 16"/>
    <property type="match status" value="1"/>
</dbReference>
<dbReference type="PROSITE" id="PS00108">
    <property type="entry name" value="PROTEIN_KINASE_ST"/>
    <property type="match status" value="1"/>
</dbReference>
<dbReference type="InterPro" id="IPR000719">
    <property type="entry name" value="Prot_kinase_dom"/>
</dbReference>
<evidence type="ECO:0000256" key="5">
    <source>
        <dbReference type="ARBA" id="ARBA00022777"/>
    </source>
</evidence>
<evidence type="ECO:0000256" key="2">
    <source>
        <dbReference type="ARBA" id="ARBA00022527"/>
    </source>
</evidence>
<dbReference type="GO" id="GO:0005524">
    <property type="term" value="F:ATP binding"/>
    <property type="evidence" value="ECO:0007669"/>
    <property type="project" value="UniProtKB-KW"/>
</dbReference>
<dbReference type="PANTHER" id="PTHR45998">
    <property type="entry name" value="SERINE/THREONINE-PROTEIN KINASE 16"/>
    <property type="match status" value="1"/>
</dbReference>
<dbReference type="SUPFAM" id="SSF56112">
    <property type="entry name" value="Protein kinase-like (PK-like)"/>
    <property type="match status" value="1"/>
</dbReference>
<protein>
    <recommendedName>
        <fullName evidence="1">non-specific serine/threonine protein kinase</fullName>
        <ecNumber evidence="1">2.7.11.1</ecNumber>
    </recommendedName>
</protein>
<keyword evidence="6" id="KW-0067">ATP-binding</keyword>
<comment type="catalytic activity">
    <reaction evidence="8">
        <text>L-seryl-[protein] + ATP = O-phospho-L-seryl-[protein] + ADP + H(+)</text>
        <dbReference type="Rhea" id="RHEA:17989"/>
        <dbReference type="Rhea" id="RHEA-COMP:9863"/>
        <dbReference type="Rhea" id="RHEA-COMP:11604"/>
        <dbReference type="ChEBI" id="CHEBI:15378"/>
        <dbReference type="ChEBI" id="CHEBI:29999"/>
        <dbReference type="ChEBI" id="CHEBI:30616"/>
        <dbReference type="ChEBI" id="CHEBI:83421"/>
        <dbReference type="ChEBI" id="CHEBI:456216"/>
        <dbReference type="EC" id="2.7.11.1"/>
    </reaction>
</comment>
<dbReference type="InterPro" id="IPR052239">
    <property type="entry name" value="Ser/Thr-specific_kinases"/>
</dbReference>
<evidence type="ECO:0000256" key="6">
    <source>
        <dbReference type="ARBA" id="ARBA00022840"/>
    </source>
</evidence>
<evidence type="ECO:0000313" key="11">
    <source>
        <dbReference type="Proteomes" id="UP000822688"/>
    </source>
</evidence>
<proteinExistence type="predicted"/>
<dbReference type="Gene3D" id="1.10.510.10">
    <property type="entry name" value="Transferase(Phosphotransferase) domain 1"/>
    <property type="match status" value="1"/>
</dbReference>
<gene>
    <name evidence="10" type="ORF">KC19_7G136800</name>
</gene>
<sequence>MGCTWSGLDALVGAVGSGAEVWVNKRRFRIQRQLGEGGFAFVYLVREQLTEQQQWKDAKDPSHSSDGMYALKKVLIQSDEQLELVNKEIEVSSLFDHPNLIRLLEHSIITVNSPEATWGQEAYLLFPVYRDGTVLDHLTRMQEAKTYFPTITVLHIFQQICAGLKHMHSHDPPYAHNDLKPGNVLLTLPKNQPPVAVIMDFGSAGPARRELQNRKEAMAVQEWAAQHCTAPYRAPELWDPPSESSLDERTDIWALGCTLYALMYGLSPFEYTLAEQGGSLHLAALSGVVKWPAGPNPPYPETLHRFVRWMLNPSVASRPFIQDVCIHVDKLISKFDTDARDLWPAQS</sequence>
<dbReference type="InterPro" id="IPR011009">
    <property type="entry name" value="Kinase-like_dom_sf"/>
</dbReference>
<dbReference type="CDD" id="cd13986">
    <property type="entry name" value="STKc_16"/>
    <property type="match status" value="1"/>
</dbReference>
<evidence type="ECO:0000256" key="1">
    <source>
        <dbReference type="ARBA" id="ARBA00012513"/>
    </source>
</evidence>
<evidence type="ECO:0000256" key="8">
    <source>
        <dbReference type="ARBA" id="ARBA00048679"/>
    </source>
</evidence>
<evidence type="ECO:0000259" key="9">
    <source>
        <dbReference type="PROSITE" id="PS50011"/>
    </source>
</evidence>
<keyword evidence="3" id="KW-0808">Transferase</keyword>
<evidence type="ECO:0000313" key="10">
    <source>
        <dbReference type="EMBL" id="KAG0567465.1"/>
    </source>
</evidence>
<dbReference type="AlphaFoldDB" id="A0A8T0H9E3"/>
<organism evidence="10 11">
    <name type="scientific">Ceratodon purpureus</name>
    <name type="common">Fire moss</name>
    <name type="synonym">Dicranum purpureum</name>
    <dbReference type="NCBI Taxonomy" id="3225"/>
    <lineage>
        <taxon>Eukaryota</taxon>
        <taxon>Viridiplantae</taxon>
        <taxon>Streptophyta</taxon>
        <taxon>Embryophyta</taxon>
        <taxon>Bryophyta</taxon>
        <taxon>Bryophytina</taxon>
        <taxon>Bryopsida</taxon>
        <taxon>Dicranidae</taxon>
        <taxon>Pseudoditrichales</taxon>
        <taxon>Ditrichaceae</taxon>
        <taxon>Ceratodon</taxon>
    </lineage>
</organism>
<name>A0A8T0H9E3_CERPU</name>
<keyword evidence="5" id="KW-0418">Kinase</keyword>
<accession>A0A8T0H9E3</accession>
<dbReference type="EC" id="2.7.11.1" evidence="1"/>
<dbReference type="PROSITE" id="PS50011">
    <property type="entry name" value="PROTEIN_KINASE_DOM"/>
    <property type="match status" value="1"/>
</dbReference>